<sequence>MSEHVAVAVLSAEHLHLHVGEELLVEAQLLQQIEDVELLRVLGLLPLREPRDVGRGVADVGVLGSHQLEGRRHQRAERVPVPVRGVEDDAGHDAHPGADTAALQAVGRHGDVDAALGVRRVLAEHGGRVVGQVQVPARLAERLWVDRHHERHGRRRGGPLDAVDDLVPFEAPEVEAAPSDVALPVLRLGCEEGGGRGDAVV</sequence>
<comment type="caution">
    <text evidence="1">The sequence shown here is derived from an EMBL/GenBank/DDBJ whole genome shotgun (WGS) entry which is preliminary data.</text>
</comment>
<name>A0ABR1VFQ7_9PEZI</name>
<proteinExistence type="predicted"/>
<reference evidence="1 2" key="1">
    <citation type="submission" date="2023-01" db="EMBL/GenBank/DDBJ databases">
        <title>Analysis of 21 Apiospora genomes using comparative genomics revels a genus with tremendous synthesis potential of carbohydrate active enzymes and secondary metabolites.</title>
        <authorList>
            <person name="Sorensen T."/>
        </authorList>
    </citation>
    <scope>NUCLEOTIDE SEQUENCE [LARGE SCALE GENOMIC DNA]</scope>
    <source>
        <strain evidence="1 2">CBS 135458</strain>
    </source>
</reference>
<protein>
    <submittedName>
        <fullName evidence="1">Uncharacterized protein</fullName>
    </submittedName>
</protein>
<gene>
    <name evidence="1" type="ORF">PG994_005681</name>
</gene>
<dbReference type="Proteomes" id="UP001480595">
    <property type="component" value="Unassembled WGS sequence"/>
</dbReference>
<evidence type="ECO:0000313" key="1">
    <source>
        <dbReference type="EMBL" id="KAK8069065.1"/>
    </source>
</evidence>
<evidence type="ECO:0000313" key="2">
    <source>
        <dbReference type="Proteomes" id="UP001480595"/>
    </source>
</evidence>
<dbReference type="GeneID" id="92090153"/>
<dbReference type="EMBL" id="JAQQWL010000006">
    <property type="protein sequence ID" value="KAK8069065.1"/>
    <property type="molecule type" value="Genomic_DNA"/>
</dbReference>
<organism evidence="1 2">
    <name type="scientific">Apiospora phragmitis</name>
    <dbReference type="NCBI Taxonomy" id="2905665"/>
    <lineage>
        <taxon>Eukaryota</taxon>
        <taxon>Fungi</taxon>
        <taxon>Dikarya</taxon>
        <taxon>Ascomycota</taxon>
        <taxon>Pezizomycotina</taxon>
        <taxon>Sordariomycetes</taxon>
        <taxon>Xylariomycetidae</taxon>
        <taxon>Amphisphaeriales</taxon>
        <taxon>Apiosporaceae</taxon>
        <taxon>Apiospora</taxon>
    </lineage>
</organism>
<keyword evidence="2" id="KW-1185">Reference proteome</keyword>
<accession>A0ABR1VFQ7</accession>
<dbReference type="RefSeq" id="XP_066716359.1">
    <property type="nucleotide sequence ID" value="XM_066857090.1"/>
</dbReference>